<dbReference type="InterPro" id="IPR055558">
    <property type="entry name" value="DUF7134"/>
</dbReference>
<feature type="compositionally biased region" description="Low complexity" evidence="9">
    <location>
        <begin position="386"/>
        <end position="399"/>
    </location>
</feature>
<accession>A0ABW3YK94</accession>
<evidence type="ECO:0000313" key="14">
    <source>
        <dbReference type="EMBL" id="MFD1323826.1"/>
    </source>
</evidence>
<dbReference type="EMBL" id="JBHTMP010000037">
    <property type="protein sequence ID" value="MFD1323826.1"/>
    <property type="molecule type" value="Genomic_DNA"/>
</dbReference>
<dbReference type="SUPFAM" id="SSF55874">
    <property type="entry name" value="ATPase domain of HSP90 chaperone/DNA topoisomerase II/histidine kinase"/>
    <property type="match status" value="1"/>
</dbReference>
<reference evidence="15" key="1">
    <citation type="journal article" date="2019" name="Int. J. Syst. Evol. Microbiol.">
        <title>The Global Catalogue of Microorganisms (GCM) 10K type strain sequencing project: providing services to taxonomists for standard genome sequencing and annotation.</title>
        <authorList>
            <consortium name="The Broad Institute Genomics Platform"/>
            <consortium name="The Broad Institute Genome Sequencing Center for Infectious Disease"/>
            <person name="Wu L."/>
            <person name="Ma J."/>
        </authorList>
    </citation>
    <scope>NUCLEOTIDE SEQUENCE [LARGE SCALE GENOMIC DNA]</scope>
    <source>
        <strain evidence="15">JCM 31037</strain>
    </source>
</reference>
<keyword evidence="10" id="KW-0812">Transmembrane</keyword>
<dbReference type="GO" id="GO:0016301">
    <property type="term" value="F:kinase activity"/>
    <property type="evidence" value="ECO:0007669"/>
    <property type="project" value="UniProtKB-KW"/>
</dbReference>
<dbReference type="Pfam" id="PF02518">
    <property type="entry name" value="HATPase_c"/>
    <property type="match status" value="1"/>
</dbReference>
<keyword evidence="10" id="KW-1133">Transmembrane helix</keyword>
<keyword evidence="5" id="KW-0547">Nucleotide-binding</keyword>
<dbReference type="PANTHER" id="PTHR24421:SF10">
    <property type="entry name" value="NITRATE_NITRITE SENSOR PROTEIN NARQ"/>
    <property type="match status" value="1"/>
</dbReference>
<evidence type="ECO:0000256" key="9">
    <source>
        <dbReference type="SAM" id="MobiDB-lite"/>
    </source>
</evidence>
<dbReference type="InterPro" id="IPR011712">
    <property type="entry name" value="Sig_transdc_His_kin_sub3_dim/P"/>
</dbReference>
<feature type="domain" description="Signal transduction histidine kinase subgroup 3 dimerisation and phosphoacceptor" evidence="12">
    <location>
        <begin position="167"/>
        <end position="232"/>
    </location>
</feature>
<evidence type="ECO:0000256" key="10">
    <source>
        <dbReference type="SAM" id="Phobius"/>
    </source>
</evidence>
<evidence type="ECO:0000259" key="11">
    <source>
        <dbReference type="Pfam" id="PF02518"/>
    </source>
</evidence>
<keyword evidence="15" id="KW-1185">Reference proteome</keyword>
<evidence type="ECO:0000256" key="5">
    <source>
        <dbReference type="ARBA" id="ARBA00022741"/>
    </source>
</evidence>
<keyword evidence="8" id="KW-0902">Two-component regulatory system</keyword>
<evidence type="ECO:0000256" key="2">
    <source>
        <dbReference type="ARBA" id="ARBA00012438"/>
    </source>
</evidence>
<evidence type="ECO:0000256" key="7">
    <source>
        <dbReference type="ARBA" id="ARBA00022840"/>
    </source>
</evidence>
<evidence type="ECO:0000256" key="6">
    <source>
        <dbReference type="ARBA" id="ARBA00022777"/>
    </source>
</evidence>
<evidence type="ECO:0000256" key="8">
    <source>
        <dbReference type="ARBA" id="ARBA00023012"/>
    </source>
</evidence>
<feature type="domain" description="DUF7134" evidence="13">
    <location>
        <begin position="1"/>
        <end position="141"/>
    </location>
</feature>
<proteinExistence type="predicted"/>
<keyword evidence="7" id="KW-0067">ATP-binding</keyword>
<comment type="catalytic activity">
    <reaction evidence="1">
        <text>ATP + protein L-histidine = ADP + protein N-phospho-L-histidine.</text>
        <dbReference type="EC" id="2.7.13.3"/>
    </reaction>
</comment>
<organism evidence="14 15">
    <name type="scientific">Micromonospora sonneratiae</name>
    <dbReference type="NCBI Taxonomy" id="1184706"/>
    <lineage>
        <taxon>Bacteria</taxon>
        <taxon>Bacillati</taxon>
        <taxon>Actinomycetota</taxon>
        <taxon>Actinomycetes</taxon>
        <taxon>Micromonosporales</taxon>
        <taxon>Micromonosporaceae</taxon>
        <taxon>Micromonospora</taxon>
    </lineage>
</organism>
<evidence type="ECO:0000256" key="3">
    <source>
        <dbReference type="ARBA" id="ARBA00022553"/>
    </source>
</evidence>
<dbReference type="PANTHER" id="PTHR24421">
    <property type="entry name" value="NITRATE/NITRITE SENSOR PROTEIN NARX-RELATED"/>
    <property type="match status" value="1"/>
</dbReference>
<evidence type="ECO:0000256" key="1">
    <source>
        <dbReference type="ARBA" id="ARBA00000085"/>
    </source>
</evidence>
<dbReference type="CDD" id="cd16917">
    <property type="entry name" value="HATPase_UhpB-NarQ-NarX-like"/>
    <property type="match status" value="1"/>
</dbReference>
<keyword evidence="10" id="KW-0472">Membrane</keyword>
<dbReference type="Gene3D" id="1.20.5.1930">
    <property type="match status" value="1"/>
</dbReference>
<dbReference type="InterPro" id="IPR036890">
    <property type="entry name" value="HATPase_C_sf"/>
</dbReference>
<feature type="transmembrane region" description="Helical" evidence="10">
    <location>
        <begin position="82"/>
        <end position="98"/>
    </location>
</feature>
<dbReference type="EC" id="2.7.13.3" evidence="2"/>
<feature type="domain" description="Histidine kinase/HSP90-like ATPase" evidence="11">
    <location>
        <begin position="342"/>
        <end position="439"/>
    </location>
</feature>
<evidence type="ECO:0000256" key="4">
    <source>
        <dbReference type="ARBA" id="ARBA00022679"/>
    </source>
</evidence>
<evidence type="ECO:0000259" key="13">
    <source>
        <dbReference type="Pfam" id="PF23539"/>
    </source>
</evidence>
<dbReference type="InterPro" id="IPR050482">
    <property type="entry name" value="Sensor_HK_TwoCompSys"/>
</dbReference>
<dbReference type="Pfam" id="PF23539">
    <property type="entry name" value="DUF7134"/>
    <property type="match status" value="1"/>
</dbReference>
<name>A0ABW3YK94_9ACTN</name>
<keyword evidence="6 14" id="KW-0418">Kinase</keyword>
<evidence type="ECO:0000259" key="12">
    <source>
        <dbReference type="Pfam" id="PF07730"/>
    </source>
</evidence>
<dbReference type="Proteomes" id="UP001597260">
    <property type="component" value="Unassembled WGS sequence"/>
</dbReference>
<protein>
    <recommendedName>
        <fullName evidence="2">histidine kinase</fullName>
        <ecNumber evidence="2">2.7.13.3</ecNumber>
    </recommendedName>
</protein>
<dbReference type="RefSeq" id="WP_377573432.1">
    <property type="nucleotide sequence ID" value="NZ_JBHTMP010000037.1"/>
</dbReference>
<gene>
    <name evidence="14" type="ORF">ACFQ4H_22310</name>
</gene>
<keyword evidence="4" id="KW-0808">Transferase</keyword>
<sequence>MRTRNWVVDASLALALILISVIGTGPAGANQPGTARVDGIALGLAAAVAAMLVVRRRWPVTTLAGTALVTGVYLLLNLPYGPILVSLAVAGYTVAVSVPMRRALAAGGLALPVVLLHTVTGRVELAEVLPVAAWIVVPFAVGATVRVGRETAARDREERLRQRAYDERLRIAQEVHDVVGHGLAAINMQAEIALHLLAKRPGQAEEALAAISRTSREALDELRVTLSVVRAPGTGRSTDDDRTVPGPPGQWGADPGHGPGHDPVARSSGDPVSPSDLVGSPDAVSPSDLVGSPDLVSRESRAPVPGLDQLDVLRDRLATAGLSVRVVVTGQRPDLPAAVDLAAYRIVQESLTNVVRHAGAATALVRVHRGEDEVTVEVTDTGSAVPRRQPGQQRRSGSPDPVVGHGLVGMRERAVALGGTFVVGPMAGGGFRVYATLPVWERP</sequence>
<dbReference type="Gene3D" id="3.30.565.10">
    <property type="entry name" value="Histidine kinase-like ATPase, C-terminal domain"/>
    <property type="match status" value="1"/>
</dbReference>
<dbReference type="Pfam" id="PF07730">
    <property type="entry name" value="HisKA_3"/>
    <property type="match status" value="1"/>
</dbReference>
<keyword evidence="3" id="KW-0597">Phosphoprotein</keyword>
<feature type="region of interest" description="Disordered" evidence="9">
    <location>
        <begin position="230"/>
        <end position="302"/>
    </location>
</feature>
<dbReference type="InterPro" id="IPR003594">
    <property type="entry name" value="HATPase_dom"/>
</dbReference>
<comment type="caution">
    <text evidence="14">The sequence shown here is derived from an EMBL/GenBank/DDBJ whole genome shotgun (WGS) entry which is preliminary data.</text>
</comment>
<evidence type="ECO:0000313" key="15">
    <source>
        <dbReference type="Proteomes" id="UP001597260"/>
    </source>
</evidence>
<feature type="transmembrane region" description="Helical" evidence="10">
    <location>
        <begin position="39"/>
        <end position="55"/>
    </location>
</feature>
<feature type="region of interest" description="Disordered" evidence="9">
    <location>
        <begin position="380"/>
        <end position="405"/>
    </location>
</feature>